<reference evidence="3 4" key="1">
    <citation type="submission" date="2017-04" db="EMBL/GenBank/DDBJ databases">
        <title>Whole Genome Sequence of 1,4-Dioxane Degrading Bacterium Mycobacterium dioxanotrophicus PH-06.</title>
        <authorList>
            <person name="He Y."/>
        </authorList>
    </citation>
    <scope>NUCLEOTIDE SEQUENCE [LARGE SCALE GENOMIC DNA]</scope>
    <source>
        <strain evidence="3 4">PH-06</strain>
    </source>
</reference>
<gene>
    <name evidence="3" type="ORF">BTO20_05920</name>
</gene>
<dbReference type="NCBIfam" id="TIGR01764">
    <property type="entry name" value="excise"/>
    <property type="match status" value="1"/>
</dbReference>
<feature type="domain" description="Helix-turn-helix" evidence="2">
    <location>
        <begin position="47"/>
        <end position="92"/>
    </location>
</feature>
<dbReference type="GO" id="GO:0003677">
    <property type="term" value="F:DNA binding"/>
    <property type="evidence" value="ECO:0007669"/>
    <property type="project" value="InterPro"/>
</dbReference>
<dbReference type="KEGG" id="mdx:BTO20_05920"/>
<dbReference type="InterPro" id="IPR010093">
    <property type="entry name" value="SinI_DNA-bd"/>
</dbReference>
<name>A0A1Y0BZ41_9MYCO</name>
<organism evidence="3 4">
    <name type="scientific">Mycobacterium dioxanotrophicus</name>
    <dbReference type="NCBI Taxonomy" id="482462"/>
    <lineage>
        <taxon>Bacteria</taxon>
        <taxon>Bacillati</taxon>
        <taxon>Actinomycetota</taxon>
        <taxon>Actinomycetes</taxon>
        <taxon>Mycobacteriales</taxon>
        <taxon>Mycobacteriaceae</taxon>
        <taxon>Mycobacterium</taxon>
    </lineage>
</organism>
<sequence>MARAHPGPPPRMSNVGQRSRRCTPTGYTTGHDTTAGGQVTNTRRWATKEEVAEHIRVSVKTVQRMTARGELTAHNVGPRLIRYDLNEIDAMLTPTNPESAVR</sequence>
<evidence type="ECO:0000256" key="1">
    <source>
        <dbReference type="SAM" id="MobiDB-lite"/>
    </source>
</evidence>
<evidence type="ECO:0000313" key="3">
    <source>
        <dbReference type="EMBL" id="ART68183.1"/>
    </source>
</evidence>
<dbReference type="Pfam" id="PF12728">
    <property type="entry name" value="HTH_17"/>
    <property type="match status" value="1"/>
</dbReference>
<dbReference type="EMBL" id="CP020809">
    <property type="protein sequence ID" value="ART68183.1"/>
    <property type="molecule type" value="Genomic_DNA"/>
</dbReference>
<dbReference type="InterPro" id="IPR041657">
    <property type="entry name" value="HTH_17"/>
</dbReference>
<dbReference type="AlphaFoldDB" id="A0A1Y0BZ41"/>
<feature type="region of interest" description="Disordered" evidence="1">
    <location>
        <begin position="1"/>
        <end position="38"/>
    </location>
</feature>
<accession>A0A1Y0BZ41</accession>
<feature type="compositionally biased region" description="Pro residues" evidence="1">
    <location>
        <begin position="1"/>
        <end position="11"/>
    </location>
</feature>
<keyword evidence="4" id="KW-1185">Reference proteome</keyword>
<protein>
    <recommendedName>
        <fullName evidence="2">Helix-turn-helix domain-containing protein</fullName>
    </recommendedName>
</protein>
<evidence type="ECO:0000313" key="4">
    <source>
        <dbReference type="Proteomes" id="UP000195331"/>
    </source>
</evidence>
<dbReference type="InterPro" id="IPR009061">
    <property type="entry name" value="DNA-bd_dom_put_sf"/>
</dbReference>
<evidence type="ECO:0000259" key="2">
    <source>
        <dbReference type="Pfam" id="PF12728"/>
    </source>
</evidence>
<proteinExistence type="predicted"/>
<feature type="compositionally biased region" description="Low complexity" evidence="1">
    <location>
        <begin position="23"/>
        <end position="37"/>
    </location>
</feature>
<dbReference type="Proteomes" id="UP000195331">
    <property type="component" value="Chromosome"/>
</dbReference>
<dbReference type="SUPFAM" id="SSF46955">
    <property type="entry name" value="Putative DNA-binding domain"/>
    <property type="match status" value="1"/>
</dbReference>